<evidence type="ECO:0000256" key="10">
    <source>
        <dbReference type="ARBA" id="ARBA00023004"/>
    </source>
</evidence>
<feature type="signal peptide" evidence="13">
    <location>
        <begin position="1"/>
        <end position="22"/>
    </location>
</feature>
<evidence type="ECO:0000313" key="15">
    <source>
        <dbReference type="EMBL" id="KAH9412854.1"/>
    </source>
</evidence>
<comment type="caution">
    <text evidence="15">The sequence shown here is derived from an EMBL/GenBank/DDBJ whole genome shotgun (WGS) entry which is preliminary data.</text>
</comment>
<keyword evidence="4" id="KW-0479">Metal-binding</keyword>
<dbReference type="InterPro" id="IPR029044">
    <property type="entry name" value="Nucleotide-diphossugar_trans"/>
</dbReference>
<sequence>MNNSTIITIFFILLSLIEIVLTTRKVKDLIVVSVSTHITDGFERFNRSLKIYGLKSEILGLNQPWKGGDVARQSGGGQKIRLLRQYLESIRNEHDNRLILFTDSYDVIVNGNSDEIVKKFQTFNANVVFSSEKYCWPDVSLAASYPKSDGKRYLNSGGFIGFATELYKIVNLAQDLNDDDDDQLFYTKIYLEQKYRKHFGIRLDLNSYLFQNLNGEIGDVEIRFNNIDHEDYPHVLMAIIILKPTPFFPEFLDYLKSMDYPKNRITIFIQSNTDFHNEQIGEFSENSGKFHKNFQYSETKLANEWQLRNNYLDECQRINCDYLFVVDSDVRLTNSKTLHELIEANRSIIAPMLVRPKEYWSNFWGTITNDGYYSRSHDYVQIIKNERRGIWNVPFISSCYLIKSSTILNQENFQTKNQQWKFPLSYRNHQQPQHKNDDIDGNGNGGGESLDPEMYFCHILRLNGIFMFVTNENDYGHLAQMDTIDFQLKHSEFYEIYTNEIEWRKRYIHENYTKNLLDDNIIEQPCHDVYWFPIVTPVFCQHLIEIMENNGEWSAGKNEDPRLAGGYENVPTVDIHMKQVGLEQQWLYFLREYVRPVQEKIFIGYYHDPPQAIMNFVVRYHPNEQAFLRPHHDASTYTVNIALNRPNIDYEGGGCRFIRQNCSITNLRVGWSLIHPGRLTHFHEGLTVTKGVRYIMVSFVDP</sequence>
<keyword evidence="16" id="KW-1185">Reference proteome</keyword>
<dbReference type="InterPro" id="IPR044861">
    <property type="entry name" value="IPNS-like_FE2OG_OXY"/>
</dbReference>
<dbReference type="EMBL" id="NJHN03000128">
    <property type="protein sequence ID" value="KAH9412854.1"/>
    <property type="molecule type" value="Genomic_DNA"/>
</dbReference>
<dbReference type="InterPro" id="IPR050757">
    <property type="entry name" value="Collagen_mod_GT25"/>
</dbReference>
<dbReference type="InterPro" id="IPR006620">
    <property type="entry name" value="Pro_4_hyd_alph"/>
</dbReference>
<evidence type="ECO:0000256" key="8">
    <source>
        <dbReference type="ARBA" id="ARBA00022964"/>
    </source>
</evidence>
<keyword evidence="9" id="KW-0560">Oxidoreductase</keyword>
<keyword evidence="5 13" id="KW-0732">Signal</keyword>
<comment type="cofactor">
    <cofactor evidence="1">
        <name>L-ascorbate</name>
        <dbReference type="ChEBI" id="CHEBI:38290"/>
    </cofactor>
</comment>
<dbReference type="InterPro" id="IPR057589">
    <property type="entry name" value="GT_PLOD"/>
</dbReference>
<evidence type="ECO:0000256" key="6">
    <source>
        <dbReference type="ARBA" id="ARBA00022824"/>
    </source>
</evidence>
<evidence type="ECO:0000256" key="5">
    <source>
        <dbReference type="ARBA" id="ARBA00022729"/>
    </source>
</evidence>
<evidence type="ECO:0000256" key="12">
    <source>
        <dbReference type="ARBA" id="ARBA00047930"/>
    </source>
</evidence>
<dbReference type="Proteomes" id="UP000887458">
    <property type="component" value="Unassembled WGS sequence"/>
</dbReference>
<evidence type="ECO:0000256" key="9">
    <source>
        <dbReference type="ARBA" id="ARBA00023002"/>
    </source>
</evidence>
<comment type="subcellular location">
    <subcellularLocation>
        <location evidence="2">Endoplasmic reticulum</location>
    </subcellularLocation>
</comment>
<keyword evidence="8" id="KW-0223">Dioxygenase</keyword>
<dbReference type="Gene3D" id="3.90.550.10">
    <property type="entry name" value="Spore Coat Polysaccharide Biosynthesis Protein SpsA, Chain A"/>
    <property type="match status" value="1"/>
</dbReference>
<accession>A0ABQ8IRE3</accession>
<evidence type="ECO:0000256" key="4">
    <source>
        <dbReference type="ARBA" id="ARBA00022723"/>
    </source>
</evidence>
<dbReference type="PANTHER" id="PTHR10730">
    <property type="entry name" value="PROCOLLAGEN-LYSINE,2-OXOGLUTARATE 5-DIOXYGENASE/GLYCOSYLTRANSFERASE 25 FAMILY MEMBER"/>
    <property type="match status" value="1"/>
</dbReference>
<proteinExistence type="predicted"/>
<evidence type="ECO:0000256" key="1">
    <source>
        <dbReference type="ARBA" id="ARBA00001961"/>
    </source>
</evidence>
<evidence type="ECO:0000256" key="3">
    <source>
        <dbReference type="ARBA" id="ARBA00012264"/>
    </source>
</evidence>
<dbReference type="InterPro" id="IPR005123">
    <property type="entry name" value="Oxoglu/Fe-dep_dioxygenase_dom"/>
</dbReference>
<protein>
    <recommendedName>
        <fullName evidence="3">procollagen-lysine 5-dioxygenase</fullName>
        <ecNumber evidence="3">1.14.11.4</ecNumber>
    </recommendedName>
</protein>
<name>A0ABQ8IRE3_DERPT</name>
<keyword evidence="10" id="KW-0408">Iron</keyword>
<feature type="domain" description="Fe2OG dioxygenase" evidence="14">
    <location>
        <begin position="606"/>
        <end position="702"/>
    </location>
</feature>
<evidence type="ECO:0000259" key="14">
    <source>
        <dbReference type="PROSITE" id="PS51471"/>
    </source>
</evidence>
<evidence type="ECO:0000256" key="2">
    <source>
        <dbReference type="ARBA" id="ARBA00004240"/>
    </source>
</evidence>
<dbReference type="EC" id="1.14.11.4" evidence="3"/>
<keyword evidence="6" id="KW-0256">Endoplasmic reticulum</keyword>
<dbReference type="Gene3D" id="2.60.120.620">
    <property type="entry name" value="q2cbj1_9rhob like domain"/>
    <property type="match status" value="1"/>
</dbReference>
<dbReference type="PROSITE" id="PS51471">
    <property type="entry name" value="FE2OG_OXY"/>
    <property type="match status" value="1"/>
</dbReference>
<reference evidence="15 16" key="1">
    <citation type="journal article" date="2018" name="J. Allergy Clin. Immunol.">
        <title>High-quality assembly of Dermatophagoides pteronyssinus genome and transcriptome reveals a wide range of novel allergens.</title>
        <authorList>
            <person name="Liu X.Y."/>
            <person name="Yang K.Y."/>
            <person name="Wang M.Q."/>
            <person name="Kwok J.S."/>
            <person name="Zeng X."/>
            <person name="Yang Z."/>
            <person name="Xiao X.J."/>
            <person name="Lau C.P."/>
            <person name="Li Y."/>
            <person name="Huang Z.M."/>
            <person name="Ba J.G."/>
            <person name="Yim A.K."/>
            <person name="Ouyang C.Y."/>
            <person name="Ngai S.M."/>
            <person name="Chan T.F."/>
            <person name="Leung E.L."/>
            <person name="Liu L."/>
            <person name="Liu Z.G."/>
            <person name="Tsui S.K."/>
        </authorList>
    </citation>
    <scope>NUCLEOTIDE SEQUENCE [LARGE SCALE GENOMIC DNA]</scope>
    <source>
        <strain evidence="15">Derp</strain>
    </source>
</reference>
<evidence type="ECO:0000256" key="11">
    <source>
        <dbReference type="ARBA" id="ARBA00023180"/>
    </source>
</evidence>
<keyword evidence="7" id="KW-0847">Vitamin C</keyword>
<dbReference type="SUPFAM" id="SSF53448">
    <property type="entry name" value="Nucleotide-diphospho-sugar transferases"/>
    <property type="match status" value="1"/>
</dbReference>
<evidence type="ECO:0000256" key="7">
    <source>
        <dbReference type="ARBA" id="ARBA00022896"/>
    </source>
</evidence>
<dbReference type="PANTHER" id="PTHR10730:SF45">
    <property type="entry name" value="PROCOLLAGEN-LYSINE,2-OXOGLUTARATE 5-DIOXYGENASE"/>
    <property type="match status" value="1"/>
</dbReference>
<evidence type="ECO:0000313" key="16">
    <source>
        <dbReference type="Proteomes" id="UP000887458"/>
    </source>
</evidence>
<reference evidence="15 16" key="2">
    <citation type="journal article" date="2022" name="Mol. Biol. Evol.">
        <title>Comparative Genomics Reveals Insights into the Divergent Evolution of Astigmatic Mites and Household Pest Adaptations.</title>
        <authorList>
            <person name="Xiong Q."/>
            <person name="Wan A.T."/>
            <person name="Liu X."/>
            <person name="Fung C.S."/>
            <person name="Xiao X."/>
            <person name="Malainual N."/>
            <person name="Hou J."/>
            <person name="Wang L."/>
            <person name="Wang M."/>
            <person name="Yang K.Y."/>
            <person name="Cui Y."/>
            <person name="Leung E.L."/>
            <person name="Nong W."/>
            <person name="Shin S.K."/>
            <person name="Au S.W."/>
            <person name="Jeong K.Y."/>
            <person name="Chew F.T."/>
            <person name="Hui J.H."/>
            <person name="Leung T.F."/>
            <person name="Tungtrongchitr A."/>
            <person name="Zhong N."/>
            <person name="Liu Z."/>
            <person name="Tsui S.K."/>
        </authorList>
    </citation>
    <scope>NUCLEOTIDE SEQUENCE [LARGE SCALE GENOMIC DNA]</scope>
    <source>
        <strain evidence="15">Derp</strain>
    </source>
</reference>
<gene>
    <name evidence="15" type="primary">PLOD1</name>
    <name evidence="15" type="ORF">DERP_009836</name>
</gene>
<dbReference type="Pfam" id="PF03171">
    <property type="entry name" value="2OG-FeII_Oxy"/>
    <property type="match status" value="1"/>
</dbReference>
<comment type="catalytic activity">
    <reaction evidence="12">
        <text>L-lysyl-[collagen] + 2-oxoglutarate + O2 = (5R)-5-hydroxy-L-lysyl-[collagen] + succinate + CO2</text>
        <dbReference type="Rhea" id="RHEA:16569"/>
        <dbReference type="Rhea" id="RHEA-COMP:12751"/>
        <dbReference type="Rhea" id="RHEA-COMP:12752"/>
        <dbReference type="ChEBI" id="CHEBI:15379"/>
        <dbReference type="ChEBI" id="CHEBI:16526"/>
        <dbReference type="ChEBI" id="CHEBI:16810"/>
        <dbReference type="ChEBI" id="CHEBI:29969"/>
        <dbReference type="ChEBI" id="CHEBI:30031"/>
        <dbReference type="ChEBI" id="CHEBI:133442"/>
        <dbReference type="EC" id="1.14.11.4"/>
    </reaction>
</comment>
<dbReference type="SMART" id="SM00702">
    <property type="entry name" value="P4Hc"/>
    <property type="match status" value="1"/>
</dbReference>
<evidence type="ECO:0000256" key="13">
    <source>
        <dbReference type="SAM" id="SignalP"/>
    </source>
</evidence>
<dbReference type="Pfam" id="PF25342">
    <property type="entry name" value="GT_PLOD"/>
    <property type="match status" value="1"/>
</dbReference>
<keyword evidence="11" id="KW-0325">Glycoprotein</keyword>
<feature type="chain" id="PRO_5045436305" description="procollagen-lysine 5-dioxygenase" evidence="13">
    <location>
        <begin position="23"/>
        <end position="702"/>
    </location>
</feature>
<organism evidence="15 16">
    <name type="scientific">Dermatophagoides pteronyssinus</name>
    <name type="common">European house dust mite</name>
    <dbReference type="NCBI Taxonomy" id="6956"/>
    <lineage>
        <taxon>Eukaryota</taxon>
        <taxon>Metazoa</taxon>
        <taxon>Ecdysozoa</taxon>
        <taxon>Arthropoda</taxon>
        <taxon>Chelicerata</taxon>
        <taxon>Arachnida</taxon>
        <taxon>Acari</taxon>
        <taxon>Acariformes</taxon>
        <taxon>Sarcoptiformes</taxon>
        <taxon>Astigmata</taxon>
        <taxon>Psoroptidia</taxon>
        <taxon>Analgoidea</taxon>
        <taxon>Pyroglyphidae</taxon>
        <taxon>Dermatophagoidinae</taxon>
        <taxon>Dermatophagoides</taxon>
    </lineage>
</organism>